<keyword evidence="7 8" id="KW-0472">Membrane</keyword>
<dbReference type="InterPro" id="IPR013611">
    <property type="entry name" value="Transp-assoc_OB_typ2"/>
</dbReference>
<comment type="subunit">
    <text evidence="8">The complex is composed of two ATP-binding proteins (PotA), two transmembrane proteins (PotB and PotC) and a solute-binding protein (PotD).</text>
</comment>
<dbReference type="Pfam" id="PF08402">
    <property type="entry name" value="TOBE_2"/>
    <property type="match status" value="1"/>
</dbReference>
<name>A0A6G9QL86_9GAMM</name>
<evidence type="ECO:0000256" key="3">
    <source>
        <dbReference type="ARBA" id="ARBA00022519"/>
    </source>
</evidence>
<dbReference type="Gene3D" id="2.40.50.100">
    <property type="match status" value="1"/>
</dbReference>
<evidence type="ECO:0000256" key="1">
    <source>
        <dbReference type="ARBA" id="ARBA00022448"/>
    </source>
</evidence>
<dbReference type="SMART" id="SM00382">
    <property type="entry name" value="AAA"/>
    <property type="match status" value="1"/>
</dbReference>
<comment type="function">
    <text evidence="8">Part of the ABC transporter complex PotABCD involved in spermidine/putrescine import. Responsible for energy coupling to the transport system.</text>
</comment>
<dbReference type="Proteomes" id="UP000502608">
    <property type="component" value="Chromosome"/>
</dbReference>
<dbReference type="PROSITE" id="PS00211">
    <property type="entry name" value="ABC_TRANSPORTER_1"/>
    <property type="match status" value="1"/>
</dbReference>
<dbReference type="InterPro" id="IPR050093">
    <property type="entry name" value="ABC_SmlMolc_Importer"/>
</dbReference>
<dbReference type="InterPro" id="IPR017871">
    <property type="entry name" value="ABC_transporter-like_CS"/>
</dbReference>
<evidence type="ECO:0000259" key="9">
    <source>
        <dbReference type="PROSITE" id="PS50893"/>
    </source>
</evidence>
<dbReference type="GO" id="GO:0043190">
    <property type="term" value="C:ATP-binding cassette (ABC) transporter complex"/>
    <property type="evidence" value="ECO:0007669"/>
    <property type="project" value="InterPro"/>
</dbReference>
<comment type="catalytic activity">
    <reaction evidence="8">
        <text>ATP + H2O + polyamine-[polyamine-binding protein]Side 1 = ADP + phosphate + polyamineSide 2 + [polyamine-binding protein]Side 1.</text>
        <dbReference type="EC" id="7.6.2.11"/>
    </reaction>
</comment>
<keyword evidence="3" id="KW-0997">Cell inner membrane</keyword>
<dbReference type="InterPro" id="IPR027417">
    <property type="entry name" value="P-loop_NTPase"/>
</dbReference>
<evidence type="ECO:0000256" key="5">
    <source>
        <dbReference type="ARBA" id="ARBA00022840"/>
    </source>
</evidence>
<dbReference type="AlphaFoldDB" id="A0A6G9QL86"/>
<evidence type="ECO:0000256" key="4">
    <source>
        <dbReference type="ARBA" id="ARBA00022741"/>
    </source>
</evidence>
<dbReference type="InterPro" id="IPR003593">
    <property type="entry name" value="AAA+_ATPase"/>
</dbReference>
<feature type="domain" description="ABC transporter" evidence="9">
    <location>
        <begin position="21"/>
        <end position="251"/>
    </location>
</feature>
<accession>A0A6G9QL86</accession>
<sequence length="378" mass="42590">MVNTSSVTNKPTTKTQDEVLVKIDRVSKLFDDVRAVDNVSLTINRGEIFALLGGSGSGKSTLLRMLAGFEKPSEGRIFLDGVDITDMPPYERPINMMFQSYALFPHMTVAQNIAFGLKQDKMPKDEINKRVEEMLKLVHMEKYGKRKPHQLSGGQRQRVALARSLAKRPKLLLLDEPMGALDKKLRTQMQLEVVDILEAVGVTCVMVTHDQEEAMTMAGRISIMNEGWIVQTGSPMDIYESPNSRMVAEFIGTVNLFEGDIIEDEVDHAVIQSPTLKQPFYIGHGISTSLENKRVFLAVRPEKTIITREKPEGEYNWAHGIVHDIAYLGGISVYYIKLDNNQIVQCSMTNRERRADHATWEDEVYISWEDSSGVVLNS</sequence>
<dbReference type="Gene3D" id="3.40.50.300">
    <property type="entry name" value="P-loop containing nucleotide triphosphate hydrolases"/>
    <property type="match status" value="1"/>
</dbReference>
<comment type="similarity">
    <text evidence="8">Belongs to the ABC transporter superfamily. Spermidine/putrescine importer (TC 3.A.1.11.1) family.</text>
</comment>
<dbReference type="GO" id="GO:0016887">
    <property type="term" value="F:ATP hydrolysis activity"/>
    <property type="evidence" value="ECO:0007669"/>
    <property type="project" value="InterPro"/>
</dbReference>
<dbReference type="GO" id="GO:0015417">
    <property type="term" value="F:ABC-type polyamine transporter activity"/>
    <property type="evidence" value="ECO:0007669"/>
    <property type="project" value="UniProtKB-EC"/>
</dbReference>
<dbReference type="NCBIfam" id="TIGR01187">
    <property type="entry name" value="potA"/>
    <property type="match status" value="1"/>
</dbReference>
<evidence type="ECO:0000256" key="7">
    <source>
        <dbReference type="ARBA" id="ARBA00023136"/>
    </source>
</evidence>
<dbReference type="GO" id="GO:0015847">
    <property type="term" value="P:putrescine transport"/>
    <property type="evidence" value="ECO:0007669"/>
    <property type="project" value="UniProtKB-ARBA"/>
</dbReference>
<proteinExistence type="inferred from homology"/>
<keyword evidence="4 8" id="KW-0547">Nucleotide-binding</keyword>
<evidence type="ECO:0000256" key="2">
    <source>
        <dbReference type="ARBA" id="ARBA00022475"/>
    </source>
</evidence>
<keyword evidence="6 8" id="KW-1278">Translocase</keyword>
<dbReference type="KEGG" id="saes:HBH39_13025"/>
<dbReference type="PROSITE" id="PS50893">
    <property type="entry name" value="ABC_TRANSPORTER_2"/>
    <property type="match status" value="1"/>
</dbReference>
<dbReference type="EMBL" id="CP050313">
    <property type="protein sequence ID" value="QIR15296.1"/>
    <property type="molecule type" value="Genomic_DNA"/>
</dbReference>
<keyword evidence="11" id="KW-1185">Reference proteome</keyword>
<dbReference type="GO" id="GO:0005524">
    <property type="term" value="F:ATP binding"/>
    <property type="evidence" value="ECO:0007669"/>
    <property type="project" value="UniProtKB-KW"/>
</dbReference>
<evidence type="ECO:0000256" key="8">
    <source>
        <dbReference type="RuleBase" id="RU364083"/>
    </source>
</evidence>
<dbReference type="EC" id="7.6.2.11" evidence="8"/>
<dbReference type="Pfam" id="PF00005">
    <property type="entry name" value="ABC_tran"/>
    <property type="match status" value="1"/>
</dbReference>
<evidence type="ECO:0000313" key="10">
    <source>
        <dbReference type="EMBL" id="QIR15296.1"/>
    </source>
</evidence>
<dbReference type="PANTHER" id="PTHR42781:SF5">
    <property type="entry name" value="PUTRESCINE TRANSPORT ATP-BINDING PROTEIN POTG"/>
    <property type="match status" value="1"/>
</dbReference>
<protein>
    <recommendedName>
        <fullName evidence="8">Spermidine/putrescine import ATP-binding protein PotA</fullName>
        <ecNumber evidence="8">7.6.2.11</ecNumber>
    </recommendedName>
</protein>
<evidence type="ECO:0000256" key="6">
    <source>
        <dbReference type="ARBA" id="ARBA00022967"/>
    </source>
</evidence>
<keyword evidence="1 8" id="KW-0813">Transport</keyword>
<dbReference type="InterPro" id="IPR008995">
    <property type="entry name" value="Mo/tungstate-bd_C_term_dom"/>
</dbReference>
<dbReference type="SUPFAM" id="SSF52540">
    <property type="entry name" value="P-loop containing nucleoside triphosphate hydrolases"/>
    <property type="match status" value="1"/>
</dbReference>
<keyword evidence="5 8" id="KW-0067">ATP-binding</keyword>
<dbReference type="FunFam" id="3.40.50.300:FF:000133">
    <property type="entry name" value="Spermidine/putrescine import ATP-binding protein PotA"/>
    <property type="match status" value="1"/>
</dbReference>
<dbReference type="RefSeq" id="WP_167678946.1">
    <property type="nucleotide sequence ID" value="NZ_CP050313.1"/>
</dbReference>
<gene>
    <name evidence="8 10" type="primary">potA</name>
    <name evidence="10" type="ORF">HBH39_13025</name>
</gene>
<evidence type="ECO:0000313" key="11">
    <source>
        <dbReference type="Proteomes" id="UP000502608"/>
    </source>
</evidence>
<dbReference type="InterPro" id="IPR005893">
    <property type="entry name" value="PotA-like"/>
</dbReference>
<keyword evidence="2 8" id="KW-1003">Cell membrane</keyword>
<organism evidence="10 11">
    <name type="scientific">Shewanella aestuarii</name>
    <dbReference type="NCBI Taxonomy" id="1028752"/>
    <lineage>
        <taxon>Bacteria</taxon>
        <taxon>Pseudomonadati</taxon>
        <taxon>Pseudomonadota</taxon>
        <taxon>Gammaproteobacteria</taxon>
        <taxon>Alteromonadales</taxon>
        <taxon>Shewanellaceae</taxon>
        <taxon>Shewanella</taxon>
    </lineage>
</organism>
<dbReference type="PANTHER" id="PTHR42781">
    <property type="entry name" value="SPERMIDINE/PUTRESCINE IMPORT ATP-BINDING PROTEIN POTA"/>
    <property type="match status" value="1"/>
</dbReference>
<reference evidence="10 11" key="1">
    <citation type="submission" date="2020-03" db="EMBL/GenBank/DDBJ databases">
        <title>Complete genome sequence of Shewanella sp.</title>
        <authorList>
            <person name="Kim Y.-S."/>
            <person name="Kim S.-J."/>
            <person name="Jung H.-K."/>
            <person name="Kim K.-H."/>
        </authorList>
    </citation>
    <scope>NUCLEOTIDE SEQUENCE [LARGE SCALE GENOMIC DNA]</scope>
    <source>
        <strain evidence="10 11">PN3F2</strain>
    </source>
</reference>
<dbReference type="InterPro" id="IPR003439">
    <property type="entry name" value="ABC_transporter-like_ATP-bd"/>
</dbReference>
<dbReference type="SUPFAM" id="SSF50331">
    <property type="entry name" value="MOP-like"/>
    <property type="match status" value="1"/>
</dbReference>